<dbReference type="SMART" id="SM00387">
    <property type="entry name" value="HATPase_c"/>
    <property type="match status" value="1"/>
</dbReference>
<proteinExistence type="predicted"/>
<keyword evidence="13 14" id="KW-0472">Membrane</keyword>
<feature type="domain" description="Histidine kinase" evidence="15">
    <location>
        <begin position="395"/>
        <end position="614"/>
    </location>
</feature>
<dbReference type="EC" id="2.7.13.3" evidence="3"/>
<accession>A0A0F0CS62</accession>
<keyword evidence="12" id="KW-0902">Two-component regulatory system</keyword>
<dbReference type="AlphaFoldDB" id="A0A0F0CS62"/>
<dbReference type="EMBL" id="JYNY01000249">
    <property type="protein sequence ID" value="KJJ84829.1"/>
    <property type="molecule type" value="Genomic_DNA"/>
</dbReference>
<feature type="domain" description="HAMP" evidence="16">
    <location>
        <begin position="320"/>
        <end position="373"/>
    </location>
</feature>
<evidence type="ECO:0000256" key="7">
    <source>
        <dbReference type="ARBA" id="ARBA00022692"/>
    </source>
</evidence>
<keyword evidence="11 14" id="KW-1133">Transmembrane helix</keyword>
<dbReference type="CDD" id="cd06225">
    <property type="entry name" value="HAMP"/>
    <property type="match status" value="1"/>
</dbReference>
<evidence type="ECO:0000256" key="8">
    <source>
        <dbReference type="ARBA" id="ARBA00022741"/>
    </source>
</evidence>
<dbReference type="SMART" id="SM00304">
    <property type="entry name" value="HAMP"/>
    <property type="match status" value="1"/>
</dbReference>
<dbReference type="InterPro" id="IPR003594">
    <property type="entry name" value="HATPase_dom"/>
</dbReference>
<evidence type="ECO:0000256" key="2">
    <source>
        <dbReference type="ARBA" id="ARBA00004651"/>
    </source>
</evidence>
<dbReference type="PANTHER" id="PTHR45528">
    <property type="entry name" value="SENSOR HISTIDINE KINASE CPXA"/>
    <property type="match status" value="1"/>
</dbReference>
<dbReference type="PROSITE" id="PS50109">
    <property type="entry name" value="HIS_KIN"/>
    <property type="match status" value="1"/>
</dbReference>
<dbReference type="InterPro" id="IPR003660">
    <property type="entry name" value="HAMP_dom"/>
</dbReference>
<dbReference type="GO" id="GO:0000155">
    <property type="term" value="F:phosphorelay sensor kinase activity"/>
    <property type="evidence" value="ECO:0007669"/>
    <property type="project" value="InterPro"/>
</dbReference>
<dbReference type="PROSITE" id="PS50885">
    <property type="entry name" value="HAMP"/>
    <property type="match status" value="1"/>
</dbReference>
<reference evidence="17 18" key="1">
    <citation type="submission" date="2015-02" db="EMBL/GenBank/DDBJ databases">
        <title>Single-cell genomics of uncultivated deep-branching MTB reveals a conserved set of magnetosome genes.</title>
        <authorList>
            <person name="Kolinko S."/>
            <person name="Richter M."/>
            <person name="Glockner F.O."/>
            <person name="Brachmann A."/>
            <person name="Schuler D."/>
        </authorList>
    </citation>
    <scope>NUCLEOTIDE SEQUENCE [LARGE SCALE GENOMIC DNA]</scope>
    <source>
        <strain evidence="17">SKK-01</strain>
    </source>
</reference>
<gene>
    <name evidence="17" type="ORF">OMAG_001276</name>
</gene>
<dbReference type="Pfam" id="PF17202">
    <property type="entry name" value="sCache_3_3"/>
    <property type="match status" value="1"/>
</dbReference>
<sequence>MKKITLKVSILRAFLFIIVVVGLFTAVLGFNVVNKHIIQGAQKQVYNDLKAARLILNGEIDNIKMFIDIINEPEDLEKLKKEIGLDYLYYVPAEGSDDGRFVLTKIIEKGLSVSGIRIIGPKELKDMGEDKYQKAKIDILETPKAIPTNRKVLDSAMAIEAVRPFYNSEGKINGVLYGGKLINREYVLVDKIRDMVFDDKFYRSNPVGTVTIFQDDVRINTNVPDKKGARAIGTRVSKLVYEKVVERGESWIDRAFVVTDWYLTAYEPIRDIHGDIVGILYVGILEKPFREISRNIFLAFAIIFFMGGVLAFLISVKLAGAITKPMANLIEGIEKISSGELGYRVNSKTPICEIDKLAVDFNSMAINLDKGYKDLNDSNKKLFELNNSYLDLVGFVSHELKGILSSTILNAYGVRDGFLGFVNFKQQRALDSIARNLDYFESTVHNFLSLSRIEKGEMCFNRETLKLREELIDVSVDTFLKQINEKELTVSLDVDSVLTVEGDRSYLMIVFNNLLGNAVKYTEKGGKIIFSAKDNNESEVYVNVYNDGVPITEEQKKCLFKKFSRLDTPITKKEKGTGMGLFISQKIVESYGGKISVIAEEKGNNFEFSLKKGINNANAIR</sequence>
<dbReference type="SUPFAM" id="SSF158472">
    <property type="entry name" value="HAMP domain-like"/>
    <property type="match status" value="1"/>
</dbReference>
<evidence type="ECO:0000256" key="3">
    <source>
        <dbReference type="ARBA" id="ARBA00012438"/>
    </source>
</evidence>
<dbReference type="GO" id="GO:0005524">
    <property type="term" value="F:ATP binding"/>
    <property type="evidence" value="ECO:0007669"/>
    <property type="project" value="UniProtKB-KW"/>
</dbReference>
<dbReference type="InterPro" id="IPR050398">
    <property type="entry name" value="HssS/ArlS-like"/>
</dbReference>
<dbReference type="SUPFAM" id="SSF103190">
    <property type="entry name" value="Sensory domain-like"/>
    <property type="match status" value="1"/>
</dbReference>
<keyword evidence="18" id="KW-1185">Reference proteome</keyword>
<keyword evidence="7 14" id="KW-0812">Transmembrane</keyword>
<dbReference type="Proteomes" id="UP000033428">
    <property type="component" value="Unassembled WGS sequence"/>
</dbReference>
<keyword evidence="9 17" id="KW-0418">Kinase</keyword>
<keyword evidence="8" id="KW-0547">Nucleotide-binding</keyword>
<dbReference type="Gene3D" id="6.10.340.10">
    <property type="match status" value="1"/>
</dbReference>
<comment type="caution">
    <text evidence="17">The sequence shown here is derived from an EMBL/GenBank/DDBJ whole genome shotgun (WGS) entry which is preliminary data.</text>
</comment>
<dbReference type="InterPro" id="IPR036097">
    <property type="entry name" value="HisK_dim/P_sf"/>
</dbReference>
<dbReference type="Pfam" id="PF02518">
    <property type="entry name" value="HATPase_c"/>
    <property type="match status" value="1"/>
</dbReference>
<dbReference type="Gene3D" id="1.10.287.130">
    <property type="match status" value="1"/>
</dbReference>
<evidence type="ECO:0000256" key="10">
    <source>
        <dbReference type="ARBA" id="ARBA00022840"/>
    </source>
</evidence>
<evidence type="ECO:0000256" key="11">
    <source>
        <dbReference type="ARBA" id="ARBA00022989"/>
    </source>
</evidence>
<evidence type="ECO:0000259" key="15">
    <source>
        <dbReference type="PROSITE" id="PS50109"/>
    </source>
</evidence>
<evidence type="ECO:0000256" key="4">
    <source>
        <dbReference type="ARBA" id="ARBA00022475"/>
    </source>
</evidence>
<keyword evidence="6" id="KW-0808">Transferase</keyword>
<evidence type="ECO:0000256" key="1">
    <source>
        <dbReference type="ARBA" id="ARBA00000085"/>
    </source>
</evidence>
<protein>
    <recommendedName>
        <fullName evidence="3">histidine kinase</fullName>
        <ecNumber evidence="3">2.7.13.3</ecNumber>
    </recommendedName>
</protein>
<dbReference type="InterPro" id="IPR036890">
    <property type="entry name" value="HATPase_C_sf"/>
</dbReference>
<keyword evidence="4" id="KW-1003">Cell membrane</keyword>
<name>A0A0F0CS62_9BACT</name>
<keyword evidence="10" id="KW-0067">ATP-binding</keyword>
<organism evidence="17 18">
    <name type="scientific">Candidatus Omnitrophus magneticus</name>
    <dbReference type="NCBI Taxonomy" id="1609969"/>
    <lineage>
        <taxon>Bacteria</taxon>
        <taxon>Pseudomonadati</taxon>
        <taxon>Candidatus Omnitrophota</taxon>
        <taxon>Candidatus Omnitrophus</taxon>
    </lineage>
</organism>
<evidence type="ECO:0000313" key="18">
    <source>
        <dbReference type="Proteomes" id="UP000033428"/>
    </source>
</evidence>
<evidence type="ECO:0000256" key="13">
    <source>
        <dbReference type="ARBA" id="ARBA00023136"/>
    </source>
</evidence>
<feature type="transmembrane region" description="Helical" evidence="14">
    <location>
        <begin position="296"/>
        <end position="316"/>
    </location>
</feature>
<dbReference type="InterPro" id="IPR005467">
    <property type="entry name" value="His_kinase_dom"/>
</dbReference>
<dbReference type="Gene3D" id="3.30.565.10">
    <property type="entry name" value="Histidine kinase-like ATPase, C-terminal domain"/>
    <property type="match status" value="1"/>
</dbReference>
<keyword evidence="5" id="KW-0597">Phosphoprotein</keyword>
<evidence type="ECO:0000313" key="17">
    <source>
        <dbReference type="EMBL" id="KJJ84829.1"/>
    </source>
</evidence>
<comment type="catalytic activity">
    <reaction evidence="1">
        <text>ATP + protein L-histidine = ADP + protein N-phospho-L-histidine.</text>
        <dbReference type="EC" id="2.7.13.3"/>
    </reaction>
</comment>
<dbReference type="GO" id="GO:0005886">
    <property type="term" value="C:plasma membrane"/>
    <property type="evidence" value="ECO:0007669"/>
    <property type="project" value="UniProtKB-SubCell"/>
</dbReference>
<dbReference type="InterPro" id="IPR004358">
    <property type="entry name" value="Sig_transdc_His_kin-like_C"/>
</dbReference>
<dbReference type="Pfam" id="PF00672">
    <property type="entry name" value="HAMP"/>
    <property type="match status" value="1"/>
</dbReference>
<dbReference type="SUPFAM" id="SSF55874">
    <property type="entry name" value="ATPase domain of HSP90 chaperone/DNA topoisomerase II/histidine kinase"/>
    <property type="match status" value="1"/>
</dbReference>
<dbReference type="PRINTS" id="PR00344">
    <property type="entry name" value="BCTRLSENSOR"/>
</dbReference>
<evidence type="ECO:0000256" key="6">
    <source>
        <dbReference type="ARBA" id="ARBA00022679"/>
    </source>
</evidence>
<evidence type="ECO:0000256" key="14">
    <source>
        <dbReference type="SAM" id="Phobius"/>
    </source>
</evidence>
<dbReference type="PANTHER" id="PTHR45528:SF1">
    <property type="entry name" value="SENSOR HISTIDINE KINASE CPXA"/>
    <property type="match status" value="1"/>
</dbReference>
<evidence type="ECO:0000256" key="9">
    <source>
        <dbReference type="ARBA" id="ARBA00022777"/>
    </source>
</evidence>
<evidence type="ECO:0000256" key="12">
    <source>
        <dbReference type="ARBA" id="ARBA00023012"/>
    </source>
</evidence>
<dbReference type="InterPro" id="IPR029151">
    <property type="entry name" value="Sensor-like_sf"/>
</dbReference>
<evidence type="ECO:0000259" key="16">
    <source>
        <dbReference type="PROSITE" id="PS50885"/>
    </source>
</evidence>
<evidence type="ECO:0000256" key="5">
    <source>
        <dbReference type="ARBA" id="ARBA00022553"/>
    </source>
</evidence>
<dbReference type="InterPro" id="IPR033463">
    <property type="entry name" value="sCache_3"/>
</dbReference>
<comment type="subcellular location">
    <subcellularLocation>
        <location evidence="2">Cell membrane</location>
        <topology evidence="2">Multi-pass membrane protein</topology>
    </subcellularLocation>
</comment>
<dbReference type="SUPFAM" id="SSF47384">
    <property type="entry name" value="Homodimeric domain of signal transducing histidine kinase"/>
    <property type="match status" value="1"/>
</dbReference>